<comment type="caution">
    <text evidence="1">The sequence shown here is derived from an EMBL/GenBank/DDBJ whole genome shotgun (WGS) entry which is preliminary data.</text>
</comment>
<dbReference type="Gene3D" id="2.30.110.10">
    <property type="entry name" value="Electron Transport, Fmn-binding Protein, Chain A"/>
    <property type="match status" value="1"/>
</dbReference>
<dbReference type="InterPro" id="IPR012349">
    <property type="entry name" value="Split_barrel_FMN-bd"/>
</dbReference>
<dbReference type="Proteomes" id="UP000319769">
    <property type="component" value="Unassembled WGS sequence"/>
</dbReference>
<name>A0A5N0UM50_9PSEU</name>
<dbReference type="AlphaFoldDB" id="A0A5N0UM50"/>
<dbReference type="SUPFAM" id="SSF50475">
    <property type="entry name" value="FMN-binding split barrel"/>
    <property type="match status" value="1"/>
</dbReference>
<dbReference type="InterPro" id="IPR024747">
    <property type="entry name" value="Pyridox_Oxase-rel"/>
</dbReference>
<accession>A0A5N0UM50</accession>
<dbReference type="Pfam" id="PF12900">
    <property type="entry name" value="Pyridox_ox_2"/>
    <property type="match status" value="1"/>
</dbReference>
<proteinExistence type="predicted"/>
<reference evidence="1" key="1">
    <citation type="submission" date="2019-09" db="EMBL/GenBank/DDBJ databases">
        <authorList>
            <person name="Teo W.F.A."/>
            <person name="Duangmal K."/>
        </authorList>
    </citation>
    <scope>NUCLEOTIDE SEQUENCE [LARGE SCALE GENOMIC DNA]</scope>
    <source>
        <strain evidence="1">K81G1</strain>
    </source>
</reference>
<organism evidence="1 2">
    <name type="scientific">Amycolatopsis acidicola</name>
    <dbReference type="NCBI Taxonomy" id="2596893"/>
    <lineage>
        <taxon>Bacteria</taxon>
        <taxon>Bacillati</taxon>
        <taxon>Actinomycetota</taxon>
        <taxon>Actinomycetes</taxon>
        <taxon>Pseudonocardiales</taxon>
        <taxon>Pseudonocardiaceae</taxon>
        <taxon>Amycolatopsis</taxon>
    </lineage>
</organism>
<protein>
    <submittedName>
        <fullName evidence="1">Pyridoxamine 5'-phosphate oxidase family protein</fullName>
    </submittedName>
</protein>
<dbReference type="OrthoDB" id="7062584at2"/>
<gene>
    <name evidence="1" type="ORF">FPZ12_042415</name>
</gene>
<evidence type="ECO:0000313" key="1">
    <source>
        <dbReference type="EMBL" id="KAA9149823.1"/>
    </source>
</evidence>
<evidence type="ECO:0000313" key="2">
    <source>
        <dbReference type="Proteomes" id="UP000319769"/>
    </source>
</evidence>
<sequence>MPGPGMTAPRFQQLTRAEALGLLGSVGVGRIVFTHQALPAIRPVSHLIDGGQVIIRGNADAGLSSALDTVVAYEADVVSESGQVSWSVIVTGVARRLRAGPALTRYEELLRPWTPGEPGGDYVVRIHPELVTGFSLVEKVEKKEPDAGVGA</sequence>
<keyword evidence="2" id="KW-1185">Reference proteome</keyword>
<dbReference type="EMBL" id="VMNW02000131">
    <property type="protein sequence ID" value="KAA9149823.1"/>
    <property type="molecule type" value="Genomic_DNA"/>
</dbReference>